<feature type="non-terminal residue" evidence="1">
    <location>
        <position position="1"/>
    </location>
</feature>
<accession>A0A8J2PB33</accession>
<name>A0A8J2PB33_9HEXA</name>
<proteinExistence type="predicted"/>
<sequence length="15" mass="1771">FHDYRKYATAKDGAQ</sequence>
<protein>
    <submittedName>
        <fullName evidence="1">Uncharacterized protein</fullName>
    </submittedName>
</protein>
<evidence type="ECO:0000313" key="1">
    <source>
        <dbReference type="EMBL" id="CAG7816057.1"/>
    </source>
</evidence>
<dbReference type="EMBL" id="CAJVCH010359805">
    <property type="protein sequence ID" value="CAG7816057.1"/>
    <property type="molecule type" value="Genomic_DNA"/>
</dbReference>
<reference evidence="1" key="1">
    <citation type="submission" date="2021-06" db="EMBL/GenBank/DDBJ databases">
        <authorList>
            <person name="Hodson N. C."/>
            <person name="Mongue J. A."/>
            <person name="Jaron S. K."/>
        </authorList>
    </citation>
    <scope>NUCLEOTIDE SEQUENCE</scope>
</reference>
<feature type="non-terminal residue" evidence="1">
    <location>
        <position position="15"/>
    </location>
</feature>
<evidence type="ECO:0000313" key="2">
    <source>
        <dbReference type="Proteomes" id="UP000708208"/>
    </source>
</evidence>
<comment type="caution">
    <text evidence="1">The sequence shown here is derived from an EMBL/GenBank/DDBJ whole genome shotgun (WGS) entry which is preliminary data.</text>
</comment>
<dbReference type="Proteomes" id="UP000708208">
    <property type="component" value="Unassembled WGS sequence"/>
</dbReference>
<keyword evidence="2" id="KW-1185">Reference proteome</keyword>
<organism evidence="1 2">
    <name type="scientific">Allacma fusca</name>
    <dbReference type="NCBI Taxonomy" id="39272"/>
    <lineage>
        <taxon>Eukaryota</taxon>
        <taxon>Metazoa</taxon>
        <taxon>Ecdysozoa</taxon>
        <taxon>Arthropoda</taxon>
        <taxon>Hexapoda</taxon>
        <taxon>Collembola</taxon>
        <taxon>Symphypleona</taxon>
        <taxon>Sminthuridae</taxon>
        <taxon>Allacma</taxon>
    </lineage>
</organism>
<gene>
    <name evidence="1" type="ORF">AFUS01_LOCUS26694</name>
</gene>